<dbReference type="GO" id="GO:0003677">
    <property type="term" value="F:DNA binding"/>
    <property type="evidence" value="ECO:0007669"/>
    <property type="project" value="InterPro"/>
</dbReference>
<dbReference type="Proteomes" id="UP000077786">
    <property type="component" value="Unassembled WGS sequence"/>
</dbReference>
<name>A0A1B6VFA9_9PROT</name>
<dbReference type="Gene3D" id="1.10.10.60">
    <property type="entry name" value="Homeodomain-like"/>
    <property type="match status" value="1"/>
</dbReference>
<dbReference type="InterPro" id="IPR009057">
    <property type="entry name" value="Homeodomain-like_sf"/>
</dbReference>
<dbReference type="PATRIC" id="fig|38307.3.peg.3633"/>
<keyword evidence="1" id="KW-0175">Coiled coil</keyword>
<evidence type="ECO:0000256" key="1">
    <source>
        <dbReference type="SAM" id="Coils"/>
    </source>
</evidence>
<gene>
    <name evidence="2" type="ORF">A0123_03452</name>
</gene>
<dbReference type="Pfam" id="PF01527">
    <property type="entry name" value="HTH_Tnp_1"/>
    <property type="match status" value="1"/>
</dbReference>
<dbReference type="RefSeq" id="WP_064275730.1">
    <property type="nucleotide sequence ID" value="NZ_LUTU01000042.1"/>
</dbReference>
<protein>
    <submittedName>
        <fullName evidence="2">Transposase</fullName>
    </submittedName>
</protein>
<dbReference type="GO" id="GO:0006313">
    <property type="term" value="P:DNA transposition"/>
    <property type="evidence" value="ECO:0007669"/>
    <property type="project" value="InterPro"/>
</dbReference>
<reference evidence="2 3" key="1">
    <citation type="submission" date="2016-03" db="EMBL/GenBank/DDBJ databases">
        <title>Draft genome sequence of Gluconobacter cerinus strain CECT 9110.</title>
        <authorList>
            <person name="Sainz F."/>
            <person name="Mas A."/>
            <person name="Torija M.J."/>
        </authorList>
    </citation>
    <scope>NUCLEOTIDE SEQUENCE [LARGE SCALE GENOMIC DNA]</scope>
    <source>
        <strain evidence="2 3">CECT 9110</strain>
    </source>
</reference>
<evidence type="ECO:0000313" key="2">
    <source>
        <dbReference type="EMBL" id="OAJ65919.1"/>
    </source>
</evidence>
<evidence type="ECO:0000313" key="3">
    <source>
        <dbReference type="Proteomes" id="UP000077786"/>
    </source>
</evidence>
<dbReference type="AlphaFoldDB" id="A0A1B6VFA9"/>
<accession>A0A1B6VFA9</accession>
<sequence length="94" mass="10995">MGRVYKAEFRHEAMRLALSSSLSRERIAQDMRIGSSTLKTWIRDAQKLDTVVADTTDHTALSRENERLRRENLLLREERELLKKATQFFASQKS</sequence>
<dbReference type="SUPFAM" id="SSF46689">
    <property type="entry name" value="Homeodomain-like"/>
    <property type="match status" value="1"/>
</dbReference>
<organism evidence="2 3">
    <name type="scientific">Gluconobacter cerinus</name>
    <dbReference type="NCBI Taxonomy" id="38307"/>
    <lineage>
        <taxon>Bacteria</taxon>
        <taxon>Pseudomonadati</taxon>
        <taxon>Pseudomonadota</taxon>
        <taxon>Alphaproteobacteria</taxon>
        <taxon>Acetobacterales</taxon>
        <taxon>Acetobacteraceae</taxon>
        <taxon>Gluconobacter</taxon>
    </lineage>
</organism>
<dbReference type="InterPro" id="IPR002514">
    <property type="entry name" value="Transposase_8"/>
</dbReference>
<comment type="caution">
    <text evidence="2">The sequence shown here is derived from an EMBL/GenBank/DDBJ whole genome shotgun (WGS) entry which is preliminary data.</text>
</comment>
<feature type="coiled-coil region" evidence="1">
    <location>
        <begin position="58"/>
        <end position="85"/>
    </location>
</feature>
<proteinExistence type="predicted"/>
<dbReference type="EMBL" id="LUTU01000042">
    <property type="protein sequence ID" value="OAJ65919.1"/>
    <property type="molecule type" value="Genomic_DNA"/>
</dbReference>
<dbReference type="GO" id="GO:0004803">
    <property type="term" value="F:transposase activity"/>
    <property type="evidence" value="ECO:0007669"/>
    <property type="project" value="InterPro"/>
</dbReference>